<evidence type="ECO:0000313" key="1">
    <source>
        <dbReference type="EMBL" id="QJA51142.1"/>
    </source>
</evidence>
<protein>
    <submittedName>
        <fullName evidence="1">Uncharacterized protein</fullName>
    </submittedName>
</protein>
<organism evidence="1">
    <name type="scientific">viral metagenome</name>
    <dbReference type="NCBI Taxonomy" id="1070528"/>
    <lineage>
        <taxon>unclassified sequences</taxon>
        <taxon>metagenomes</taxon>
        <taxon>organismal metagenomes</taxon>
    </lineage>
</organism>
<name>A0A6H1ZUK3_9ZZZZ</name>
<accession>A0A6H1ZUK3</accession>
<reference evidence="1" key="1">
    <citation type="submission" date="2020-03" db="EMBL/GenBank/DDBJ databases">
        <title>The deep terrestrial virosphere.</title>
        <authorList>
            <person name="Holmfeldt K."/>
            <person name="Nilsson E."/>
            <person name="Simone D."/>
            <person name="Lopez-Fernandez M."/>
            <person name="Wu X."/>
            <person name="de Brujin I."/>
            <person name="Lundin D."/>
            <person name="Andersson A."/>
            <person name="Bertilsson S."/>
            <person name="Dopson M."/>
        </authorList>
    </citation>
    <scope>NUCLEOTIDE SEQUENCE</scope>
    <source>
        <strain evidence="1">TM448A01998</strain>
        <strain evidence="2">TM448B01424</strain>
    </source>
</reference>
<dbReference type="EMBL" id="MT144758">
    <property type="protein sequence ID" value="QJH98914.1"/>
    <property type="molecule type" value="Genomic_DNA"/>
</dbReference>
<sequence length="100" mass="11443">MVTHDDSVFGISPYYDCTGGGTSGGNNTCTSSVPDCDQEKTVLWVDPIFKALEKLLWRSIVFLSKAIIKIINVTPWLRPWRIDRNVRRKWRGYLLVKKGN</sequence>
<evidence type="ECO:0000313" key="2">
    <source>
        <dbReference type="EMBL" id="QJH98914.1"/>
    </source>
</evidence>
<dbReference type="AlphaFoldDB" id="A0A6H1ZUK3"/>
<dbReference type="EMBL" id="MT144240">
    <property type="protein sequence ID" value="QJA51142.1"/>
    <property type="molecule type" value="Genomic_DNA"/>
</dbReference>
<gene>
    <name evidence="1" type="ORF">TM448A01998_0003</name>
    <name evidence="2" type="ORF">TM448B01424_0010</name>
</gene>
<proteinExistence type="predicted"/>